<dbReference type="InterPro" id="IPR051052">
    <property type="entry name" value="Diverse_substrate_MTase"/>
</dbReference>
<dbReference type="Proteomes" id="UP000000270">
    <property type="component" value="Chromosome"/>
</dbReference>
<evidence type="ECO:0000313" key="5">
    <source>
        <dbReference type="EMBL" id="BAF90344.1"/>
    </source>
</evidence>
<dbReference type="AlphaFoldDB" id="A8HVQ8"/>
<evidence type="ECO:0000313" key="6">
    <source>
        <dbReference type="Proteomes" id="UP000000270"/>
    </source>
</evidence>
<keyword evidence="3 5" id="KW-0808">Transferase</keyword>
<dbReference type="EMBL" id="AP009384">
    <property type="protein sequence ID" value="BAF90344.1"/>
    <property type="molecule type" value="Genomic_DNA"/>
</dbReference>
<dbReference type="SUPFAM" id="SSF53335">
    <property type="entry name" value="S-adenosyl-L-methionine-dependent methyltransferases"/>
    <property type="match status" value="1"/>
</dbReference>
<evidence type="ECO:0000256" key="2">
    <source>
        <dbReference type="ARBA" id="ARBA00022603"/>
    </source>
</evidence>
<dbReference type="PANTHER" id="PTHR44942:SF4">
    <property type="entry name" value="METHYLTRANSFERASE TYPE 11 DOMAIN-CONTAINING PROTEIN"/>
    <property type="match status" value="1"/>
</dbReference>
<evidence type="ECO:0000259" key="4">
    <source>
        <dbReference type="Pfam" id="PF08241"/>
    </source>
</evidence>
<dbReference type="Pfam" id="PF08241">
    <property type="entry name" value="Methyltransf_11"/>
    <property type="match status" value="1"/>
</dbReference>
<comment type="similarity">
    <text evidence="1">Belongs to the methyltransferase superfamily.</text>
</comment>
<dbReference type="RefSeq" id="WP_012172866.1">
    <property type="nucleotide sequence ID" value="NC_009937.1"/>
</dbReference>
<dbReference type="InterPro" id="IPR029063">
    <property type="entry name" value="SAM-dependent_MTases_sf"/>
</dbReference>
<reference evidence="5 6" key="6">
    <citation type="journal article" date="2011" name="Appl. Environ. Microbiol.">
        <title>Involvement of the azorhizobial chromosome partition gene (parA) in the onset of bacteroid differentiation during Sesbania rostrata stem nodule development.</title>
        <authorList>
            <person name="Liu CT."/>
            <person name="Lee KB."/>
            <person name="Wang YS."/>
            <person name="Peng MH."/>
            <person name="Lee KT."/>
            <person name="Suzuki S."/>
            <person name="Suzuki T."/>
            <person name="Oyaizu H."/>
        </authorList>
    </citation>
    <scope>NUCLEOTIDE SEQUENCE [LARGE SCALE GENOMIC DNA]</scope>
    <source>
        <strain evidence="6">ATCC 43989 / DSM 5975 / JCM 20966 / LMG 6465 / NBRC 14845 / NCIMB 13405 / ORS 571</strain>
    </source>
</reference>
<organism evidence="5 6">
    <name type="scientific">Azorhizobium caulinodans (strain ATCC 43989 / DSM 5975 / JCM 20966 / LMG 6465 / NBRC 14845 / NCIMB 13405 / ORS 571)</name>
    <dbReference type="NCBI Taxonomy" id="438753"/>
    <lineage>
        <taxon>Bacteria</taxon>
        <taxon>Pseudomonadati</taxon>
        <taxon>Pseudomonadota</taxon>
        <taxon>Alphaproteobacteria</taxon>
        <taxon>Hyphomicrobiales</taxon>
        <taxon>Xanthobacteraceae</taxon>
        <taxon>Azorhizobium</taxon>
    </lineage>
</organism>
<accession>A8HVQ8</accession>
<feature type="domain" description="Methyltransferase type 11" evidence="4">
    <location>
        <begin position="58"/>
        <end position="154"/>
    </location>
</feature>
<dbReference type="HOGENOM" id="CLU_037990_10_0_5"/>
<dbReference type="Gene3D" id="3.40.50.150">
    <property type="entry name" value="Vaccinia Virus protein VP39"/>
    <property type="match status" value="1"/>
</dbReference>
<dbReference type="STRING" id="438753.AZC_4346"/>
<dbReference type="InterPro" id="IPR013216">
    <property type="entry name" value="Methyltransf_11"/>
</dbReference>
<reference evidence="5 6" key="3">
    <citation type="journal article" date="2008" name="BMC Genomics">
        <title>The genome of the versatile nitrogen fixer Azorhizobium caulinodans ORS571.</title>
        <authorList>
            <person name="Lee KB."/>
            <person name="Backer P.D."/>
            <person name="Aono T."/>
            <person name="Liu CT."/>
            <person name="Suzuki S."/>
            <person name="Suzuki T."/>
            <person name="Kaneko T."/>
            <person name="Yamada M."/>
            <person name="Tabata S."/>
            <person name="Kupfer D.M."/>
            <person name="Najar F.Z."/>
            <person name="Wiley G.B."/>
            <person name="Roe B."/>
            <person name="Binnewies T.T."/>
            <person name="Ussery D.W."/>
            <person name="D'Haeze W."/>
            <person name="Herder J.D."/>
            <person name="Gevers D."/>
            <person name="Vereecke D."/>
            <person name="Holsters M."/>
            <person name="Oyaizu H."/>
        </authorList>
    </citation>
    <scope>NUCLEOTIDE SEQUENCE [LARGE SCALE GENOMIC DNA]</scope>
    <source>
        <strain evidence="6">ATCC 43989 / DSM 5975 / JCM 20966 / LMG 6465 / NBRC 14845 / NCIMB 13405 / ORS 571</strain>
    </source>
</reference>
<proteinExistence type="inferred from homology"/>
<evidence type="ECO:0000256" key="1">
    <source>
        <dbReference type="ARBA" id="ARBA00008361"/>
    </source>
</evidence>
<dbReference type="KEGG" id="azc:AZC_4346"/>
<dbReference type="GO" id="GO:0032259">
    <property type="term" value="P:methylation"/>
    <property type="evidence" value="ECO:0007669"/>
    <property type="project" value="UniProtKB-KW"/>
</dbReference>
<keyword evidence="6" id="KW-1185">Reference proteome</keyword>
<dbReference type="eggNOG" id="COG2226">
    <property type="taxonomic scope" value="Bacteria"/>
</dbReference>
<evidence type="ECO:0000256" key="3">
    <source>
        <dbReference type="ARBA" id="ARBA00022679"/>
    </source>
</evidence>
<dbReference type="CDD" id="cd02440">
    <property type="entry name" value="AdoMet_MTases"/>
    <property type="match status" value="1"/>
</dbReference>
<dbReference type="PANTHER" id="PTHR44942">
    <property type="entry name" value="METHYLTRANSF_11 DOMAIN-CONTAINING PROTEIN"/>
    <property type="match status" value="1"/>
</dbReference>
<reference evidence="5 6" key="1">
    <citation type="journal article" date="2007" name="Appl. Environ. Microbiol.">
        <title>Rhizobial factors required for stem nodule maturation and maintenance in Sesbania rostrata-Azorhizobium caulinodans ORS571 symbiosis.</title>
        <authorList>
            <person name="Suzuki S."/>
            <person name="Aono T."/>
            <person name="Lee KB."/>
            <person name="Suzuki T."/>
            <person name="Liu CT."/>
            <person name="Miwa H."/>
            <person name="Wakao S."/>
            <person name="Iki T."/>
            <person name="Oyaizu H."/>
        </authorList>
    </citation>
    <scope>NUCLEOTIDE SEQUENCE [LARGE SCALE GENOMIC DNA]</scope>
    <source>
        <strain evidence="6">ATCC 43989 / DSM 5975 / JCM 20966 / LMG 6465 / NBRC 14845 / NCIMB 13405 / ORS 571</strain>
    </source>
</reference>
<reference evidence="5 6" key="5">
    <citation type="journal article" date="2010" name="Appl. Environ. Microbiol.">
        <title>phrR-like gene praR of Azorhizobium caulinodans ORS571 is essential for symbiosis with Sesbania rostrata and is involved in expression of reb genes.</title>
        <authorList>
            <person name="Akiba N."/>
            <person name="Aono T."/>
            <person name="Toyazaki H."/>
            <person name="Sato S."/>
            <person name="Oyaizu H."/>
        </authorList>
    </citation>
    <scope>NUCLEOTIDE SEQUENCE [LARGE SCALE GENOMIC DNA]</scope>
    <source>
        <strain evidence="6">ATCC 43989 / DSM 5975 / JCM 20966 / LMG 6465 / NBRC 14845 / NCIMB 13405 / ORS 571</strain>
    </source>
</reference>
<name>A8HVQ8_AZOC5</name>
<reference evidence="6" key="2">
    <citation type="submission" date="2007-04" db="EMBL/GenBank/DDBJ databases">
        <title>Complete genome sequence of the nitrogen-fixing bacterium Azorhizobium caulinodans ORS571.</title>
        <authorList>
            <person name="Lee K.B."/>
            <person name="Backer P.D."/>
            <person name="Aono T."/>
            <person name="Liu C.T."/>
            <person name="Suzuki S."/>
            <person name="Suzuki T."/>
            <person name="Kaneko T."/>
            <person name="Yamada M."/>
            <person name="Tabata S."/>
            <person name="Kupfer D.M."/>
            <person name="Najar F.Z."/>
            <person name="Wiley G.B."/>
            <person name="Roe B."/>
            <person name="Binnewies T."/>
            <person name="Ussery D."/>
            <person name="Vereecke D."/>
            <person name="Gevers D."/>
            <person name="Holsters M."/>
            <person name="Oyaizu H."/>
        </authorList>
    </citation>
    <scope>NUCLEOTIDE SEQUENCE [LARGE SCALE GENOMIC DNA]</scope>
    <source>
        <strain evidence="6">ATCC 43989 / DSM 5975 / JCM 20966 / LMG 6465 / NBRC 14845 / NCIMB 13405 / ORS 571</strain>
    </source>
</reference>
<reference evidence="5 6" key="4">
    <citation type="journal article" date="2009" name="Appl. Environ. Microbiol.">
        <title>Comparative genome-wide transcriptional profiling of Azorhizobium caulinodans ORS571 grown under free-living and symbiotic conditions.</title>
        <authorList>
            <person name="Tsukada S."/>
            <person name="Aono T."/>
            <person name="Akiba N."/>
            <person name="Lee KB."/>
            <person name="Liu CT."/>
            <person name="Toyazaki H."/>
            <person name="Oyaizu H."/>
        </authorList>
    </citation>
    <scope>NUCLEOTIDE SEQUENCE [LARGE SCALE GENOMIC DNA]</scope>
    <source>
        <strain evidence="6">ATCC 43989 / DSM 5975 / JCM 20966 / LMG 6465 / NBRC 14845 / NCIMB 13405 / ORS 571</strain>
    </source>
</reference>
<protein>
    <submittedName>
        <fullName evidence="5">Methlytransferase</fullName>
    </submittedName>
</protein>
<gene>
    <name evidence="5" type="ordered locus">AZC_4346</name>
</gene>
<sequence>MTASSAASHPAYQGHEGLVSAHFSPQAQAYVASEVHAKGADLADLAARLSGAGVDRLLDLGCGGGHVSFTAAPLVRHVMAYDLSSSMLQAVVDEAQGRGLDNIATEQGRAEDLPFADASFDWVVSRYSAHHWHDLGAGLRQARRVVKPQGKVIFMDVVAPPHPLFDTFVQSIELLRDTSHVRDYSVPEWVSAAEKAGLVLEGMETRRLRLEFASWIARMRTPPVLADAIRALEEGAPKEVRAYFEIEPDGTFTLDTATLVFRPL</sequence>
<dbReference type="GO" id="GO:0008757">
    <property type="term" value="F:S-adenosylmethionine-dependent methyltransferase activity"/>
    <property type="evidence" value="ECO:0007669"/>
    <property type="project" value="InterPro"/>
</dbReference>
<keyword evidence="2" id="KW-0489">Methyltransferase</keyword>